<evidence type="ECO:0000256" key="2">
    <source>
        <dbReference type="ARBA" id="ARBA00022737"/>
    </source>
</evidence>
<evidence type="ECO:0000256" key="5">
    <source>
        <dbReference type="SAM" id="SignalP"/>
    </source>
</evidence>
<dbReference type="InterPro" id="IPR022441">
    <property type="entry name" value="Para_beta_helix_rpt-2"/>
</dbReference>
<feature type="chain" id="PRO_5035192300" evidence="5">
    <location>
        <begin position="27"/>
        <end position="363"/>
    </location>
</feature>
<feature type="domain" description="DUF1565" evidence="6">
    <location>
        <begin position="62"/>
        <end position="257"/>
    </location>
</feature>
<dbReference type="SUPFAM" id="SSF51126">
    <property type="entry name" value="Pectin lyase-like"/>
    <property type="match status" value="1"/>
</dbReference>
<feature type="compositionally biased region" description="Polar residues" evidence="4">
    <location>
        <begin position="294"/>
        <end position="308"/>
    </location>
</feature>
<evidence type="ECO:0000256" key="3">
    <source>
        <dbReference type="ARBA" id="ARBA00022786"/>
    </source>
</evidence>
<dbReference type="Gene3D" id="2.160.20.10">
    <property type="entry name" value="Single-stranded right-handed beta-helix, Pectin lyase-like"/>
    <property type="match status" value="1"/>
</dbReference>
<gene>
    <name evidence="7" type="ORF">IQ241_25145</name>
</gene>
<organism evidence="7 8">
    <name type="scientific">Vasconcelosia minhoensis LEGE 07310</name>
    <dbReference type="NCBI Taxonomy" id="915328"/>
    <lineage>
        <taxon>Bacteria</taxon>
        <taxon>Bacillati</taxon>
        <taxon>Cyanobacteriota</taxon>
        <taxon>Cyanophyceae</taxon>
        <taxon>Nodosilineales</taxon>
        <taxon>Cymatolegaceae</taxon>
        <taxon>Vasconcelosia</taxon>
        <taxon>Vasconcelosia minhoensis</taxon>
    </lineage>
</organism>
<feature type="signal peptide" evidence="5">
    <location>
        <begin position="1"/>
        <end position="26"/>
    </location>
</feature>
<dbReference type="PANTHER" id="PTHR22990">
    <property type="entry name" value="F-BOX ONLY PROTEIN"/>
    <property type="match status" value="1"/>
</dbReference>
<feature type="compositionally biased region" description="Basic and acidic residues" evidence="4">
    <location>
        <begin position="340"/>
        <end position="355"/>
    </location>
</feature>
<evidence type="ECO:0000256" key="1">
    <source>
        <dbReference type="ARBA" id="ARBA00004906"/>
    </source>
</evidence>
<evidence type="ECO:0000313" key="8">
    <source>
        <dbReference type="Proteomes" id="UP000636505"/>
    </source>
</evidence>
<dbReference type="InterPro" id="IPR012334">
    <property type="entry name" value="Pectin_lyas_fold"/>
</dbReference>
<reference evidence="7" key="1">
    <citation type="submission" date="2020-10" db="EMBL/GenBank/DDBJ databases">
        <authorList>
            <person name="Castelo-Branco R."/>
            <person name="Eusebio N."/>
            <person name="Adriana R."/>
            <person name="Vieira A."/>
            <person name="Brugerolle De Fraissinette N."/>
            <person name="Rezende De Castro R."/>
            <person name="Schneider M.P."/>
            <person name="Vasconcelos V."/>
            <person name="Leao P.N."/>
        </authorList>
    </citation>
    <scope>NUCLEOTIDE SEQUENCE</scope>
    <source>
        <strain evidence="7">LEGE 07310</strain>
    </source>
</reference>
<dbReference type="SMART" id="SM00710">
    <property type="entry name" value="PbH1"/>
    <property type="match status" value="5"/>
</dbReference>
<dbReference type="InterPro" id="IPR051550">
    <property type="entry name" value="SCF-Subunits/Alg-Epimerases"/>
</dbReference>
<feature type="non-terminal residue" evidence="7">
    <location>
        <position position="363"/>
    </location>
</feature>
<keyword evidence="3" id="KW-0833">Ubl conjugation pathway</keyword>
<keyword evidence="2" id="KW-0677">Repeat</keyword>
<accession>A0A8J7DF71</accession>
<name>A0A8J7DF71_9CYAN</name>
<feature type="region of interest" description="Disordered" evidence="4">
    <location>
        <begin position="26"/>
        <end position="53"/>
    </location>
</feature>
<dbReference type="InterPro" id="IPR006626">
    <property type="entry name" value="PbH1"/>
</dbReference>
<dbReference type="Gene3D" id="3.30.1910.20">
    <property type="entry name" value="asparaginyl-tRNA synthetase, N-terminal domain"/>
    <property type="match status" value="1"/>
</dbReference>
<keyword evidence="8" id="KW-1185">Reference proteome</keyword>
<comment type="pathway">
    <text evidence="1">Protein modification; protein ubiquitination.</text>
</comment>
<dbReference type="Proteomes" id="UP000636505">
    <property type="component" value="Unassembled WGS sequence"/>
</dbReference>
<dbReference type="RefSeq" id="WP_193912539.1">
    <property type="nucleotide sequence ID" value="NZ_JADEXG010000142.1"/>
</dbReference>
<evidence type="ECO:0000313" key="7">
    <source>
        <dbReference type="EMBL" id="MBE9080528.1"/>
    </source>
</evidence>
<proteinExistence type="predicted"/>
<protein>
    <submittedName>
        <fullName evidence="7">DUF1565 domain-containing protein</fullName>
    </submittedName>
</protein>
<dbReference type="Pfam" id="PF07602">
    <property type="entry name" value="DUF1565"/>
    <property type="match status" value="1"/>
</dbReference>
<keyword evidence="5" id="KW-0732">Signal</keyword>
<dbReference type="InterPro" id="IPR011050">
    <property type="entry name" value="Pectin_lyase_fold/virulence"/>
</dbReference>
<sequence length="363" mass="38208">MRLKFSKFSAALIAIAILLTAARAEARPQRRAPRAAQDEPSPLRPGRPAPISHQTLYVDPAVGSDRQAGSQRQPFQTITHALSVAQPNTVILLAPGDYSLATGETFPLQLQPGVTLQGGPGRGGQPATIRGGGEFDSPARSQQNAAIRAADRSGLAHVAIVNTQGHGIWIEAGSPTILESVLFGSQNTGIYVVNGAPTIQNSYFSQNGMAGLVIFGDSPARIQGNTFEATGVGITVAAGAAPEISNNRIIGNETGLMLLGNVQPVLRNNEITGNQRNGAATERPNQPEAEPETKTTAVENARSISQPSPLAAAETLPTVTVTPPASRWPEVTTESGDFQIADRPRPRILEDRGPNLDEPEPLD</sequence>
<feature type="region of interest" description="Disordered" evidence="4">
    <location>
        <begin position="272"/>
        <end position="363"/>
    </location>
</feature>
<dbReference type="EMBL" id="JADEXG010000142">
    <property type="protein sequence ID" value="MBE9080528.1"/>
    <property type="molecule type" value="Genomic_DNA"/>
</dbReference>
<evidence type="ECO:0000259" key="6">
    <source>
        <dbReference type="Pfam" id="PF07602"/>
    </source>
</evidence>
<evidence type="ECO:0000256" key="4">
    <source>
        <dbReference type="SAM" id="MobiDB-lite"/>
    </source>
</evidence>
<dbReference type="AlphaFoldDB" id="A0A8J7DF71"/>
<dbReference type="NCBIfam" id="TIGR03804">
    <property type="entry name" value="para_beta_helix"/>
    <property type="match status" value="1"/>
</dbReference>
<dbReference type="PANTHER" id="PTHR22990:SF15">
    <property type="entry name" value="F-BOX ONLY PROTEIN 10"/>
    <property type="match status" value="1"/>
</dbReference>
<dbReference type="InterPro" id="IPR011459">
    <property type="entry name" value="DUF1565"/>
</dbReference>
<comment type="caution">
    <text evidence="7">The sequence shown here is derived from an EMBL/GenBank/DDBJ whole genome shotgun (WGS) entry which is preliminary data.</text>
</comment>